<comment type="similarity">
    <text evidence="1">Belongs to the ATP synthase subunit s family.</text>
</comment>
<proteinExistence type="inferred from homology"/>
<dbReference type="InterPro" id="IPR032675">
    <property type="entry name" value="LRR_dom_sf"/>
</dbReference>
<evidence type="ECO:0000256" key="5">
    <source>
        <dbReference type="ARBA" id="ARBA00076566"/>
    </source>
</evidence>
<organism evidence="6 7">
    <name type="scientific">Anguilla anguilla</name>
    <name type="common">European freshwater eel</name>
    <name type="synonym">Muraena anguilla</name>
    <dbReference type="NCBI Taxonomy" id="7936"/>
    <lineage>
        <taxon>Eukaryota</taxon>
        <taxon>Metazoa</taxon>
        <taxon>Chordata</taxon>
        <taxon>Craniata</taxon>
        <taxon>Vertebrata</taxon>
        <taxon>Euteleostomi</taxon>
        <taxon>Actinopterygii</taxon>
        <taxon>Neopterygii</taxon>
        <taxon>Teleostei</taxon>
        <taxon>Anguilliformes</taxon>
        <taxon>Anguillidae</taxon>
        <taxon>Anguilla</taxon>
    </lineage>
</organism>
<evidence type="ECO:0000256" key="1">
    <source>
        <dbReference type="ARBA" id="ARBA00006901"/>
    </source>
</evidence>
<dbReference type="AlphaFoldDB" id="A0A9D3RNT2"/>
<dbReference type="Gene3D" id="3.80.10.10">
    <property type="entry name" value="Ribonuclease Inhibitor"/>
    <property type="match status" value="1"/>
</dbReference>
<dbReference type="FunFam" id="3.80.10.10:FF:000168">
    <property type="entry name" value="Distal membrane arm assembly complex 2"/>
    <property type="match status" value="1"/>
</dbReference>
<evidence type="ECO:0000256" key="2">
    <source>
        <dbReference type="ARBA" id="ARBA00057777"/>
    </source>
</evidence>
<sequence>MALLMLMKSQGCVRSCVTITSRNLSSAPAPLAPPKLNSKLALFLYQRFHDVEQMVSWSSWLKRWTLRRKNVYYGYTQMHYGDNVAAAYYILCMKGRFRFAGQSDWFQTNYRGKFSWDFMNFRDVPIEEVDMSGTLINYSGLDNLESQQGLRSLSLRGCPEVDDWFLSHLHIFQDSLEELDLSHCSQITVGGLASLHRLRKLRRLGLSSLPRLQSPGLVRILLEEVLPHCHISGVEYSQGLDETGTDTGLQTETEINQLTEDHTYTQGPHRQTLTR</sequence>
<dbReference type="SUPFAM" id="SSF52047">
    <property type="entry name" value="RNI-like"/>
    <property type="match status" value="1"/>
</dbReference>
<comment type="caution">
    <text evidence="6">The sequence shown here is derived from an EMBL/GenBank/DDBJ whole genome shotgun (WGS) entry which is preliminary data.</text>
</comment>
<dbReference type="Proteomes" id="UP001044222">
    <property type="component" value="Chromosome 13"/>
</dbReference>
<reference evidence="6" key="1">
    <citation type="submission" date="2021-01" db="EMBL/GenBank/DDBJ databases">
        <title>A chromosome-scale assembly of European eel, Anguilla anguilla.</title>
        <authorList>
            <person name="Henkel C."/>
            <person name="Jong-Raadsen S.A."/>
            <person name="Dufour S."/>
            <person name="Weltzien F.-A."/>
            <person name="Palstra A.P."/>
            <person name="Pelster B."/>
            <person name="Spaink H.P."/>
            <person name="Van Den Thillart G.E."/>
            <person name="Jansen H."/>
            <person name="Zahm M."/>
            <person name="Klopp C."/>
            <person name="Cedric C."/>
            <person name="Louis A."/>
            <person name="Berthelot C."/>
            <person name="Parey E."/>
            <person name="Roest Crollius H."/>
            <person name="Montfort J."/>
            <person name="Robinson-Rechavi M."/>
            <person name="Bucao C."/>
            <person name="Bouchez O."/>
            <person name="Gislard M."/>
            <person name="Lluch J."/>
            <person name="Milhes M."/>
            <person name="Lampietro C."/>
            <person name="Lopez Roques C."/>
            <person name="Donnadieu C."/>
            <person name="Braasch I."/>
            <person name="Desvignes T."/>
            <person name="Postlethwait J."/>
            <person name="Bobe J."/>
            <person name="Guiguen Y."/>
            <person name="Dirks R."/>
        </authorList>
    </citation>
    <scope>NUCLEOTIDE SEQUENCE</scope>
    <source>
        <strain evidence="6">Tag_6206</strain>
        <tissue evidence="6">Liver</tissue>
    </source>
</reference>
<keyword evidence="7" id="KW-1185">Reference proteome</keyword>
<evidence type="ECO:0000313" key="6">
    <source>
        <dbReference type="EMBL" id="KAG5837343.1"/>
    </source>
</evidence>
<evidence type="ECO:0000256" key="4">
    <source>
        <dbReference type="ARBA" id="ARBA00072316"/>
    </source>
</evidence>
<gene>
    <name evidence="6" type="ORF">ANANG_G00238270</name>
</gene>
<comment type="subunit">
    <text evidence="3">Interacts with incompletely assembled mitochondrial NADH:ubiquinone oxidoreductase complex (complex I).</text>
</comment>
<evidence type="ECO:0000256" key="3">
    <source>
        <dbReference type="ARBA" id="ARBA00062608"/>
    </source>
</evidence>
<evidence type="ECO:0000313" key="7">
    <source>
        <dbReference type="Proteomes" id="UP001044222"/>
    </source>
</evidence>
<comment type="function">
    <text evidence="2">Required for the assembly of the mitochondrial NADH:ubiquinone oxidoreductase complex (complex I). Involved in the assembly of the distal region of complex I.</text>
</comment>
<protein>
    <recommendedName>
        <fullName evidence="4">Distal membrane-arm assembly complex protein 2</fullName>
    </recommendedName>
    <alternativeName>
        <fullName evidence="5">ATP synthase subunit s-like protein</fullName>
    </alternativeName>
</protein>
<dbReference type="EMBL" id="JAFIRN010000013">
    <property type="protein sequence ID" value="KAG5837343.1"/>
    <property type="molecule type" value="Genomic_DNA"/>
</dbReference>
<accession>A0A9D3RNT2</accession>
<name>A0A9D3RNT2_ANGAN</name>